<keyword evidence="2" id="KW-0238">DNA-binding</keyword>
<dbReference type="RefSeq" id="WP_181603128.1">
    <property type="nucleotide sequence ID" value="NZ_CP059378.1"/>
</dbReference>
<evidence type="ECO:0000313" key="5">
    <source>
        <dbReference type="EMBL" id="QLY81557.1"/>
    </source>
</evidence>
<dbReference type="AlphaFoldDB" id="A0A7D6VUS8"/>
<dbReference type="PROSITE" id="PS00041">
    <property type="entry name" value="HTH_ARAC_FAMILY_1"/>
    <property type="match status" value="1"/>
</dbReference>
<dbReference type="PROSITE" id="PS01124">
    <property type="entry name" value="HTH_ARAC_FAMILY_2"/>
    <property type="match status" value="1"/>
</dbReference>
<dbReference type="Proteomes" id="UP000512286">
    <property type="component" value="Chromosome"/>
</dbReference>
<evidence type="ECO:0000313" key="6">
    <source>
        <dbReference type="Proteomes" id="UP000512286"/>
    </source>
</evidence>
<feature type="domain" description="HTH araC/xylS-type" evidence="4">
    <location>
        <begin position="8"/>
        <end position="106"/>
    </location>
</feature>
<dbReference type="GO" id="GO:0043565">
    <property type="term" value="F:sequence-specific DNA binding"/>
    <property type="evidence" value="ECO:0007669"/>
    <property type="project" value="InterPro"/>
</dbReference>
<keyword evidence="3" id="KW-0804">Transcription</keyword>
<accession>A0A7D6VUS8</accession>
<keyword evidence="1" id="KW-0805">Transcription regulation</keyword>
<dbReference type="Pfam" id="PF12833">
    <property type="entry name" value="HTH_18"/>
    <property type="match status" value="1"/>
</dbReference>
<dbReference type="EMBL" id="CP059378">
    <property type="protein sequence ID" value="QLY81557.1"/>
    <property type="molecule type" value="Genomic_DNA"/>
</dbReference>
<dbReference type="PANTHER" id="PTHR47504:SF5">
    <property type="entry name" value="RIGHT ORIGIN-BINDING PROTEIN"/>
    <property type="match status" value="1"/>
</dbReference>
<evidence type="ECO:0000256" key="1">
    <source>
        <dbReference type="ARBA" id="ARBA00023015"/>
    </source>
</evidence>
<name>A0A7D6VUS8_9CLOT</name>
<dbReference type="PANTHER" id="PTHR47504">
    <property type="entry name" value="RIGHT ORIGIN-BINDING PROTEIN"/>
    <property type="match status" value="1"/>
</dbReference>
<dbReference type="InterPro" id="IPR018062">
    <property type="entry name" value="HTH_AraC-typ_CS"/>
</dbReference>
<organism evidence="5 6">
    <name type="scientific">Clostridium intestinale</name>
    <dbReference type="NCBI Taxonomy" id="36845"/>
    <lineage>
        <taxon>Bacteria</taxon>
        <taxon>Bacillati</taxon>
        <taxon>Bacillota</taxon>
        <taxon>Clostridia</taxon>
        <taxon>Eubacteriales</taxon>
        <taxon>Clostridiaceae</taxon>
        <taxon>Clostridium</taxon>
    </lineage>
</organism>
<dbReference type="Gene3D" id="1.10.10.60">
    <property type="entry name" value="Homeodomain-like"/>
    <property type="match status" value="2"/>
</dbReference>
<dbReference type="InterPro" id="IPR009057">
    <property type="entry name" value="Homeodomain-like_sf"/>
</dbReference>
<reference evidence="5 6" key="1">
    <citation type="submission" date="2020-07" db="EMBL/GenBank/DDBJ databases">
        <title>Electron transfer.</title>
        <authorList>
            <person name="Huang L."/>
            <person name="Liu X."/>
            <person name="Zhou S."/>
        </authorList>
    </citation>
    <scope>NUCLEOTIDE SEQUENCE [LARGE SCALE GENOMIC DNA]</scope>
    <source>
        <strain evidence="5 6">Lx1</strain>
    </source>
</reference>
<dbReference type="GO" id="GO:0003700">
    <property type="term" value="F:DNA-binding transcription factor activity"/>
    <property type="evidence" value="ECO:0007669"/>
    <property type="project" value="InterPro"/>
</dbReference>
<dbReference type="InterPro" id="IPR050959">
    <property type="entry name" value="MarA-like"/>
</dbReference>
<dbReference type="PRINTS" id="PR00032">
    <property type="entry name" value="HTHARAC"/>
</dbReference>
<evidence type="ECO:0000256" key="3">
    <source>
        <dbReference type="ARBA" id="ARBA00023163"/>
    </source>
</evidence>
<evidence type="ECO:0000259" key="4">
    <source>
        <dbReference type="PROSITE" id="PS01124"/>
    </source>
</evidence>
<dbReference type="SMART" id="SM00342">
    <property type="entry name" value="HTH_ARAC"/>
    <property type="match status" value="1"/>
</dbReference>
<dbReference type="InterPro" id="IPR018060">
    <property type="entry name" value="HTH_AraC"/>
</dbReference>
<dbReference type="SUPFAM" id="SSF46689">
    <property type="entry name" value="Homeodomain-like"/>
    <property type="match status" value="2"/>
</dbReference>
<dbReference type="KEGG" id="cint:HZF06_08245"/>
<sequence length="137" mass="15760">MNMLKQLNAPLEYIEENLSSNIDFKEVSVLASCSQSYFKRIFSSLTGITITEYIRRRRLTLAAFDINKNSVRVIDIANKYGYSSPDSFTKAFKAFHGITPSQAKIEGNWLKAYSQIAFQLSVYMEESYETKNKEDIQ</sequence>
<dbReference type="InterPro" id="IPR020449">
    <property type="entry name" value="Tscrpt_reg_AraC-type_HTH"/>
</dbReference>
<protein>
    <submittedName>
        <fullName evidence="5">Helix-turn-helix transcriptional regulator</fullName>
    </submittedName>
</protein>
<evidence type="ECO:0000256" key="2">
    <source>
        <dbReference type="ARBA" id="ARBA00023125"/>
    </source>
</evidence>
<proteinExistence type="predicted"/>
<gene>
    <name evidence="5" type="ORF">HZF06_08245</name>
</gene>